<reference evidence="1 2" key="1">
    <citation type="submission" date="2014-04" db="EMBL/GenBank/DDBJ databases">
        <title>Draft genome sequence of Photobacterium halotolerans S2753: a solonamide, ngercheumicin and holomycin producer.</title>
        <authorList>
            <person name="Machado H.R."/>
            <person name="Gram L."/>
        </authorList>
    </citation>
    <scope>NUCLEOTIDE SEQUENCE [LARGE SCALE GENOMIC DNA]</scope>
    <source>
        <strain evidence="1 2">S2753</strain>
    </source>
</reference>
<evidence type="ECO:0000313" key="2">
    <source>
        <dbReference type="Proteomes" id="UP000027192"/>
    </source>
</evidence>
<organism evidence="1 2">
    <name type="scientific">Photobacterium galatheae</name>
    <dbReference type="NCBI Taxonomy" id="1654360"/>
    <lineage>
        <taxon>Bacteria</taxon>
        <taxon>Pseudomonadati</taxon>
        <taxon>Pseudomonadota</taxon>
        <taxon>Gammaproteobacteria</taxon>
        <taxon>Vibrionales</taxon>
        <taxon>Vibrionaceae</taxon>
        <taxon>Photobacterium</taxon>
    </lineage>
</organism>
<protein>
    <recommendedName>
        <fullName evidence="3">DUF2913 family protein</fullName>
    </recommendedName>
</protein>
<dbReference type="InterPro" id="IPR021316">
    <property type="entry name" value="DUF2913"/>
</dbReference>
<dbReference type="AlphaFoldDB" id="A0A066RV03"/>
<dbReference type="EMBL" id="JMIB01000021">
    <property type="protein sequence ID" value="KDM91542.1"/>
    <property type="molecule type" value="Genomic_DNA"/>
</dbReference>
<evidence type="ECO:0008006" key="3">
    <source>
        <dbReference type="Google" id="ProtNLM"/>
    </source>
</evidence>
<dbReference type="Pfam" id="PF11140">
    <property type="entry name" value="DUF2913"/>
    <property type="match status" value="1"/>
</dbReference>
<evidence type="ECO:0000313" key="1">
    <source>
        <dbReference type="EMBL" id="KDM91542.1"/>
    </source>
</evidence>
<dbReference type="STRING" id="1654360.EA58_10990"/>
<proteinExistence type="predicted"/>
<sequence>MAEFYQELHQLVSEGLSELDGSITAGKTPNNPVSETHFLSAWITRVIKQQRYDHCVAKTLLVWQQQARSLGKQAQLKQKFEHIRWTLSGVQNENGLNRPVHSDELHRFYQALEAAGWMVTTGYEVNRKVTHHTDGQASLVVCAKQAKAAFSDEGALIKPLSVYVRGNSQQCIDLAYENGLLLYKVTDYKSLVKYHGEYILHPMNAGSHLPELPTMSKD</sequence>
<name>A0A066RV03_9GAMM</name>
<accession>A0A066RV03</accession>
<keyword evidence="2" id="KW-1185">Reference proteome</keyword>
<dbReference type="RefSeq" id="WP_036752218.1">
    <property type="nucleotide sequence ID" value="NZ_JAGSGC010000006.1"/>
</dbReference>
<gene>
    <name evidence="1" type="ORF">EA58_10990</name>
</gene>
<comment type="caution">
    <text evidence="1">The sequence shown here is derived from an EMBL/GenBank/DDBJ whole genome shotgun (WGS) entry which is preliminary data.</text>
</comment>
<dbReference type="Proteomes" id="UP000027192">
    <property type="component" value="Unassembled WGS sequence"/>
</dbReference>
<dbReference type="OrthoDB" id="5814407at2"/>